<reference evidence="4" key="1">
    <citation type="submission" date="2020-10" db="EMBL/GenBank/DDBJ databases">
        <authorList>
            <person name="Gilroy R."/>
        </authorList>
    </citation>
    <scope>NUCLEOTIDE SEQUENCE</scope>
    <source>
        <strain evidence="4">ChiW17-6978</strain>
    </source>
</reference>
<evidence type="ECO:0000256" key="2">
    <source>
        <dbReference type="ARBA" id="ARBA00022801"/>
    </source>
</evidence>
<dbReference type="Pfam" id="PF13472">
    <property type="entry name" value="Lipase_GDSL_2"/>
    <property type="match status" value="1"/>
</dbReference>
<dbReference type="InterPro" id="IPR013830">
    <property type="entry name" value="SGNH_hydro"/>
</dbReference>
<sequence>MVQRIITLGDSTMQFNPYNKFPQTGWPQALVRFIRPEVEIKNFAVNGKSTKNFIELKLFEKALNEIGEQDLVLIEFGHNDQKIEDPTRYTKPFEGYQSNLREMVECCTKRGAHVILLTPIAQRNFKDGVLVESHGDYPKAMMELASQMKVPCIDLYTLTKDVLRQEGEELSKRFYMNFGSGLYENHPSGLTDDTHLRYDGAFMVANCFYKAMKSRNLFPELFLE</sequence>
<feature type="domain" description="SGNH hydrolase-type esterase" evidence="3">
    <location>
        <begin position="8"/>
        <end position="172"/>
    </location>
</feature>
<reference evidence="4" key="2">
    <citation type="journal article" date="2021" name="PeerJ">
        <title>Extensive microbial diversity within the chicken gut microbiome revealed by metagenomics and culture.</title>
        <authorList>
            <person name="Gilroy R."/>
            <person name="Ravi A."/>
            <person name="Getino M."/>
            <person name="Pursley I."/>
            <person name="Horton D.L."/>
            <person name="Alikhan N.F."/>
            <person name="Baker D."/>
            <person name="Gharbi K."/>
            <person name="Hall N."/>
            <person name="Watson M."/>
            <person name="Adriaenssens E.M."/>
            <person name="Foster-Nyarko E."/>
            <person name="Jarju S."/>
            <person name="Secka A."/>
            <person name="Antonio M."/>
            <person name="Oren A."/>
            <person name="Chaudhuri R.R."/>
            <person name="La Ragione R."/>
            <person name="Hildebrand F."/>
            <person name="Pallen M.J."/>
        </authorList>
    </citation>
    <scope>NUCLEOTIDE SEQUENCE</scope>
    <source>
        <strain evidence="4">ChiW17-6978</strain>
    </source>
</reference>
<evidence type="ECO:0000313" key="4">
    <source>
        <dbReference type="EMBL" id="HIT49897.1"/>
    </source>
</evidence>
<accession>A0A9D1GQL0</accession>
<gene>
    <name evidence="4" type="ORF">IAD46_02600</name>
</gene>
<dbReference type="Proteomes" id="UP000886758">
    <property type="component" value="Unassembled WGS sequence"/>
</dbReference>
<dbReference type="PANTHER" id="PTHR43695:SF1">
    <property type="entry name" value="RHAMNOGALACTURONAN ACETYLESTERASE"/>
    <property type="match status" value="1"/>
</dbReference>
<name>A0A9D1GQL0_9MOLU</name>
<comment type="similarity">
    <text evidence="1">Belongs to the 'GDSL' lipolytic enzyme family.</text>
</comment>
<dbReference type="SUPFAM" id="SSF52266">
    <property type="entry name" value="SGNH hydrolase"/>
    <property type="match status" value="1"/>
</dbReference>
<protein>
    <submittedName>
        <fullName evidence="4">Rhamnogalacturonan acetylesterase</fullName>
    </submittedName>
</protein>
<dbReference type="EMBL" id="DVLF01000083">
    <property type="protein sequence ID" value="HIT49897.1"/>
    <property type="molecule type" value="Genomic_DNA"/>
</dbReference>
<dbReference type="InterPro" id="IPR036514">
    <property type="entry name" value="SGNH_hydro_sf"/>
</dbReference>
<evidence type="ECO:0000256" key="1">
    <source>
        <dbReference type="ARBA" id="ARBA00008668"/>
    </source>
</evidence>
<dbReference type="AlphaFoldDB" id="A0A9D1GQL0"/>
<dbReference type="Gene3D" id="3.40.50.1110">
    <property type="entry name" value="SGNH hydrolase"/>
    <property type="match status" value="1"/>
</dbReference>
<keyword evidence="2" id="KW-0378">Hydrolase</keyword>
<dbReference type="CDD" id="cd01821">
    <property type="entry name" value="Rhamnogalacturan_acetylesterase_like"/>
    <property type="match status" value="1"/>
</dbReference>
<organism evidence="4 5">
    <name type="scientific">Candidatus Pelethenecus faecipullorum</name>
    <dbReference type="NCBI Taxonomy" id="2840900"/>
    <lineage>
        <taxon>Bacteria</taxon>
        <taxon>Bacillati</taxon>
        <taxon>Mycoplasmatota</taxon>
        <taxon>Mollicutes</taxon>
        <taxon>Candidatus Pelethenecus</taxon>
    </lineage>
</organism>
<dbReference type="GO" id="GO:0016787">
    <property type="term" value="F:hydrolase activity"/>
    <property type="evidence" value="ECO:0007669"/>
    <property type="project" value="UniProtKB-KW"/>
</dbReference>
<dbReference type="InterPro" id="IPR037459">
    <property type="entry name" value="RhgT-like"/>
</dbReference>
<comment type="caution">
    <text evidence="4">The sequence shown here is derived from an EMBL/GenBank/DDBJ whole genome shotgun (WGS) entry which is preliminary data.</text>
</comment>
<proteinExistence type="inferred from homology"/>
<evidence type="ECO:0000313" key="5">
    <source>
        <dbReference type="Proteomes" id="UP000886758"/>
    </source>
</evidence>
<evidence type="ECO:0000259" key="3">
    <source>
        <dbReference type="Pfam" id="PF13472"/>
    </source>
</evidence>
<dbReference type="PANTHER" id="PTHR43695">
    <property type="entry name" value="PUTATIVE (AFU_ORTHOLOGUE AFUA_2G17250)-RELATED"/>
    <property type="match status" value="1"/>
</dbReference>